<name>A0A9P6Z632_9FUNG</name>
<comment type="caution">
    <text evidence="2">The sequence shown here is derived from an EMBL/GenBank/DDBJ whole genome shotgun (WGS) entry which is preliminary data.</text>
</comment>
<proteinExistence type="predicted"/>
<dbReference type="Proteomes" id="UP000740926">
    <property type="component" value="Unassembled WGS sequence"/>
</dbReference>
<protein>
    <submittedName>
        <fullName evidence="2">Uncharacterized protein</fullName>
    </submittedName>
</protein>
<dbReference type="EMBL" id="JAANIU010000557">
    <property type="protein sequence ID" value="KAG1571488.1"/>
    <property type="molecule type" value="Genomic_DNA"/>
</dbReference>
<evidence type="ECO:0000256" key="1">
    <source>
        <dbReference type="SAM" id="SignalP"/>
    </source>
</evidence>
<keyword evidence="3" id="KW-1185">Reference proteome</keyword>
<evidence type="ECO:0000313" key="2">
    <source>
        <dbReference type="EMBL" id="KAG1571488.1"/>
    </source>
</evidence>
<accession>A0A9P6Z632</accession>
<organism evidence="2 3">
    <name type="scientific">Rhizopus delemar</name>
    <dbReference type="NCBI Taxonomy" id="936053"/>
    <lineage>
        <taxon>Eukaryota</taxon>
        <taxon>Fungi</taxon>
        <taxon>Fungi incertae sedis</taxon>
        <taxon>Mucoromycota</taxon>
        <taxon>Mucoromycotina</taxon>
        <taxon>Mucoromycetes</taxon>
        <taxon>Mucorales</taxon>
        <taxon>Mucorineae</taxon>
        <taxon>Rhizopodaceae</taxon>
        <taxon>Rhizopus</taxon>
    </lineage>
</organism>
<evidence type="ECO:0000313" key="3">
    <source>
        <dbReference type="Proteomes" id="UP000740926"/>
    </source>
</evidence>
<sequence>MKFHFATLLLLAITFVSTVFATSSAASGLVARHVKYPVKANDALIVKIMASIEAQLNAKVLAQISASFSEEISGHLDVDAKILGGVVSADVSVSAVEKLAIKKLKAELQAELKAKAKVDVYASVEAYLRKKCGSKRLTEKKLLQIIADVEAKAIETLKVKLPKIGADLKLNSKAQVDIILKKVSVNIPLIASINVKGAFDVKAAINACVKVGVKVCAKLNATESAKVILKAL</sequence>
<feature type="signal peptide" evidence="1">
    <location>
        <begin position="1"/>
        <end position="21"/>
    </location>
</feature>
<gene>
    <name evidence="2" type="ORF">G6F50_004570</name>
</gene>
<feature type="chain" id="PRO_5040257908" evidence="1">
    <location>
        <begin position="22"/>
        <end position="232"/>
    </location>
</feature>
<dbReference type="OMA" id="DFCEKAA"/>
<keyword evidence="1" id="KW-0732">Signal</keyword>
<reference evidence="2 3" key="1">
    <citation type="journal article" date="2020" name="Microb. Genom.">
        <title>Genetic diversity of clinical and environmental Mucorales isolates obtained from an investigation of mucormycosis cases among solid organ transplant recipients.</title>
        <authorList>
            <person name="Nguyen M.H."/>
            <person name="Kaul D."/>
            <person name="Muto C."/>
            <person name="Cheng S.J."/>
            <person name="Richter R.A."/>
            <person name="Bruno V.M."/>
            <person name="Liu G."/>
            <person name="Beyhan S."/>
            <person name="Sundermann A.J."/>
            <person name="Mounaud S."/>
            <person name="Pasculle A.W."/>
            <person name="Nierman W.C."/>
            <person name="Driscoll E."/>
            <person name="Cumbie R."/>
            <person name="Clancy C.J."/>
            <person name="Dupont C.L."/>
        </authorList>
    </citation>
    <scope>NUCLEOTIDE SEQUENCE [LARGE SCALE GENOMIC DNA]</scope>
    <source>
        <strain evidence="2 3">GL24</strain>
    </source>
</reference>
<dbReference type="AlphaFoldDB" id="A0A9P6Z632"/>